<feature type="disulfide bond" evidence="7">
    <location>
        <begin position="34"/>
        <end position="40"/>
    </location>
</feature>
<evidence type="ECO:0000256" key="1">
    <source>
        <dbReference type="ARBA" id="ARBA00000632"/>
    </source>
</evidence>
<keyword evidence="4" id="KW-0081">Bacteriolytic enzyme</keyword>
<proteinExistence type="evidence at transcript level"/>
<sequence>MSRYVLLTLLICSLLHWAEPQFDPVSTECLQCICEATSNCDFNIGCSPNTCGPYAMTWGYWNDGQRPVLDQDSSYADGAYTRCANDKWCAERAVQNYMLRYGHDCNGDEEITCYDYAAIHRSGSNNCGAQLDSEYVNKLVNCMTQYSIY</sequence>
<accession>A0A1V1FYT8</accession>
<dbReference type="FunFam" id="1.10.530.10:FF:000019">
    <property type="entry name" value="lysozyme"/>
    <property type="match status" value="1"/>
</dbReference>
<evidence type="ECO:0000256" key="8">
    <source>
        <dbReference type="SAM" id="SignalP"/>
    </source>
</evidence>
<evidence type="ECO:0000256" key="2">
    <source>
        <dbReference type="ARBA" id="ARBA00012732"/>
    </source>
</evidence>
<evidence type="ECO:0000256" key="7">
    <source>
        <dbReference type="PIRSR" id="PIRSR608597-3"/>
    </source>
</evidence>
<keyword evidence="5" id="KW-0378">Hydrolase</keyword>
<feature type="signal peptide" evidence="8">
    <location>
        <begin position="1"/>
        <end position="20"/>
    </location>
</feature>
<dbReference type="GO" id="GO:0003796">
    <property type="term" value="F:lysozyme activity"/>
    <property type="evidence" value="ECO:0007669"/>
    <property type="project" value="UniProtKB-EC"/>
</dbReference>
<evidence type="ECO:0000256" key="5">
    <source>
        <dbReference type="ARBA" id="ARBA00022801"/>
    </source>
</evidence>
<feature type="disulfide bond" evidence="7">
    <location>
        <begin position="29"/>
        <end position="113"/>
    </location>
</feature>
<dbReference type="EMBL" id="FX985426">
    <property type="protein sequence ID" value="BAX07439.1"/>
    <property type="molecule type" value="mRNA"/>
</dbReference>
<feature type="disulfide bond" evidence="7">
    <location>
        <begin position="83"/>
        <end position="89"/>
    </location>
</feature>
<comment type="catalytic activity">
    <reaction evidence="1">
        <text>Hydrolysis of (1-&gt;4)-beta-linkages between N-acetylmuramic acid and N-acetyl-D-glucosamine residues in a peptidoglycan and between N-acetyl-D-glucosamine residues in chitodextrins.</text>
        <dbReference type="EC" id="3.2.1.17"/>
    </reaction>
</comment>
<evidence type="ECO:0000313" key="9">
    <source>
        <dbReference type="EMBL" id="BAX07439.1"/>
    </source>
</evidence>
<evidence type="ECO:0000256" key="6">
    <source>
        <dbReference type="ARBA" id="ARBA00023295"/>
    </source>
</evidence>
<evidence type="ECO:0000256" key="4">
    <source>
        <dbReference type="ARBA" id="ARBA00022638"/>
    </source>
</evidence>
<dbReference type="PANTHER" id="PTHR11195">
    <property type="entry name" value="DESTABILASE-RELATED"/>
    <property type="match status" value="1"/>
</dbReference>
<keyword evidence="7" id="KW-1015">Disulfide bond</keyword>
<dbReference type="InterPro" id="IPR008597">
    <property type="entry name" value="Invert_lysozyme"/>
</dbReference>
<dbReference type="PANTHER" id="PTHR11195:SF22">
    <property type="entry name" value="LYSOZYME"/>
    <property type="match status" value="1"/>
</dbReference>
<keyword evidence="3" id="KW-0929">Antimicrobial</keyword>
<feature type="chain" id="PRO_5013341733" description="lysozyme" evidence="8">
    <location>
        <begin position="21"/>
        <end position="149"/>
    </location>
</feature>
<dbReference type="EC" id="3.2.1.17" evidence="2"/>
<name>A0A1V1FYT8_9NEOP</name>
<dbReference type="Pfam" id="PF05497">
    <property type="entry name" value="Destabilase"/>
    <property type="match status" value="1"/>
</dbReference>
<dbReference type="CDD" id="cd16890">
    <property type="entry name" value="lyz_i"/>
    <property type="match status" value="1"/>
</dbReference>
<reference evidence="9" key="1">
    <citation type="journal article" date="2017" name="PLoS ONE">
        <title>Caste-, sex-, and age-dependent expression of immune-related genes in a Japanese subterranean termite, Reticulitermes speratus.</title>
        <authorList>
            <person name="Mitaka Y."/>
            <person name="Kobayashi K."/>
            <person name="Matsuura K."/>
        </authorList>
    </citation>
    <scope>NUCLEOTIDE SEQUENCE</scope>
    <source>
        <tissue evidence="9">Whole body</tissue>
    </source>
</reference>
<organism evidence="9">
    <name type="scientific">Reticulitermes speratus</name>
    <dbReference type="NCBI Taxonomy" id="60591"/>
    <lineage>
        <taxon>Eukaryota</taxon>
        <taxon>Metazoa</taxon>
        <taxon>Ecdysozoa</taxon>
        <taxon>Arthropoda</taxon>
        <taxon>Hexapoda</taxon>
        <taxon>Insecta</taxon>
        <taxon>Pterygota</taxon>
        <taxon>Neoptera</taxon>
        <taxon>Polyneoptera</taxon>
        <taxon>Dictyoptera</taxon>
        <taxon>Blattodea</taxon>
        <taxon>Blattoidea</taxon>
        <taxon>Termitoidae</taxon>
        <taxon>Rhinotermitidae</taxon>
        <taxon>Reticulitermes</taxon>
        <taxon>Frontotermes</taxon>
    </lineage>
</organism>
<dbReference type="GO" id="GO:0031640">
    <property type="term" value="P:killing of cells of another organism"/>
    <property type="evidence" value="ECO:0007669"/>
    <property type="project" value="UniProtKB-KW"/>
</dbReference>
<feature type="disulfide bond" evidence="7">
    <location>
        <begin position="46"/>
        <end position="51"/>
    </location>
</feature>
<gene>
    <name evidence="9" type="primary">Lys-I3</name>
</gene>
<dbReference type="AlphaFoldDB" id="A0A1V1FYT8"/>
<keyword evidence="8" id="KW-0732">Signal</keyword>
<protein>
    <recommendedName>
        <fullName evidence="2">lysozyme</fullName>
        <ecNumber evidence="2">3.2.1.17</ecNumber>
    </recommendedName>
</protein>
<dbReference type="PROSITE" id="PS51909">
    <property type="entry name" value="LYSOZYME_I"/>
    <property type="match status" value="1"/>
</dbReference>
<evidence type="ECO:0000256" key="3">
    <source>
        <dbReference type="ARBA" id="ARBA00022529"/>
    </source>
</evidence>
<keyword evidence="6" id="KW-0326">Glycosidase</keyword>
<dbReference type="GO" id="GO:0042742">
    <property type="term" value="P:defense response to bacterium"/>
    <property type="evidence" value="ECO:0007669"/>
    <property type="project" value="UniProtKB-KW"/>
</dbReference>
<dbReference type="Gene3D" id="1.10.530.10">
    <property type="match status" value="1"/>
</dbReference>